<proteinExistence type="predicted"/>
<keyword evidence="5" id="KW-1185">Reference proteome</keyword>
<dbReference type="EMBL" id="KQ001669">
    <property type="protein sequence ID" value="KJP87765.1"/>
    <property type="molecule type" value="Genomic_DNA"/>
</dbReference>
<evidence type="ECO:0008006" key="6">
    <source>
        <dbReference type="Google" id="ProtNLM"/>
    </source>
</evidence>
<dbReference type="OMA" id="NMLRNID"/>
<feature type="region of interest" description="Disordered" evidence="1">
    <location>
        <begin position="161"/>
        <end position="224"/>
    </location>
</feature>
<gene>
    <name evidence="3" type="ORF">AK88_02521</name>
    <name evidence="4" type="ORF">AK88_02522</name>
</gene>
<evidence type="ECO:0000256" key="2">
    <source>
        <dbReference type="SAM" id="Phobius"/>
    </source>
</evidence>
<keyword evidence="2" id="KW-0472">Membrane</keyword>
<keyword evidence="2" id="KW-0812">Transmembrane</keyword>
<name>A0A0D9QQ02_PLAFR</name>
<protein>
    <recommendedName>
        <fullName evidence="6">Pv-fam-h protein</fullName>
    </recommendedName>
</protein>
<evidence type="ECO:0000313" key="4">
    <source>
        <dbReference type="EMBL" id="KJP87766.1"/>
    </source>
</evidence>
<evidence type="ECO:0000313" key="5">
    <source>
        <dbReference type="Proteomes" id="UP000054561"/>
    </source>
</evidence>
<organism evidence="4 5">
    <name type="scientific">Plasmodium fragile</name>
    <dbReference type="NCBI Taxonomy" id="5857"/>
    <lineage>
        <taxon>Eukaryota</taxon>
        <taxon>Sar</taxon>
        <taxon>Alveolata</taxon>
        <taxon>Apicomplexa</taxon>
        <taxon>Aconoidasida</taxon>
        <taxon>Haemosporida</taxon>
        <taxon>Plasmodiidae</taxon>
        <taxon>Plasmodium</taxon>
        <taxon>Plasmodium (Plasmodium)</taxon>
    </lineage>
</organism>
<evidence type="ECO:0000256" key="1">
    <source>
        <dbReference type="SAM" id="MobiDB-lite"/>
    </source>
</evidence>
<dbReference type="VEuPathDB" id="PlasmoDB:AK88_02521"/>
<dbReference type="OrthoDB" id="383915at2759"/>
<evidence type="ECO:0000313" key="3">
    <source>
        <dbReference type="EMBL" id="KJP87765.1"/>
    </source>
</evidence>
<dbReference type="Proteomes" id="UP000054561">
    <property type="component" value="Unassembled WGS sequence"/>
</dbReference>
<feature type="transmembrane region" description="Helical" evidence="2">
    <location>
        <begin position="42"/>
        <end position="61"/>
    </location>
</feature>
<feature type="region of interest" description="Disordered" evidence="1">
    <location>
        <begin position="1"/>
        <end position="23"/>
    </location>
</feature>
<keyword evidence="2" id="KW-1133">Transmembrane helix</keyword>
<sequence length="293" mass="32805">MQMIIAKSKRGASPCEEATEHITDSSNNASANIAEDKSMDKIIGVFCACKVVICALLVWLMQCSGMYSGAYMKGYYNMGRPAAVRPNRLLGQPVVEFDSMFDLYQKSFLDKMGCDSNQKDQIKTMMKSYFDKIDLGALAQQFQQNPSSILQCPPGMPGMFEPSNVSMFGQSNPNESKNADAEKKKKKKNGQKDTSDDGDEQETKEEQDGEKKDEHKTQLMFPTNNNNQSPVSYYLNFFNFLWSSPFIVLSSVISACSGQLPLTVALISILLLKGVNLSWDLKIMYDTLFQKKK</sequence>
<dbReference type="EMBL" id="KQ001669">
    <property type="protein sequence ID" value="KJP87766.1"/>
    <property type="molecule type" value="Genomic_DNA"/>
</dbReference>
<dbReference type="GeneID" id="24267836"/>
<dbReference type="RefSeq" id="XP_012335570.1">
    <property type="nucleotide sequence ID" value="XM_012480147.1"/>
</dbReference>
<accession>A0A0D9QQ02</accession>
<dbReference type="GeneID" id="24267835"/>
<dbReference type="VEuPathDB" id="PlasmoDB:AK88_02522"/>
<dbReference type="RefSeq" id="XP_012335569.1">
    <property type="nucleotide sequence ID" value="XM_012480146.1"/>
</dbReference>
<feature type="compositionally biased region" description="Basic and acidic residues" evidence="1">
    <location>
        <begin position="204"/>
        <end position="217"/>
    </location>
</feature>
<dbReference type="AlphaFoldDB" id="A0A0D9QQ02"/>
<reference evidence="4 5" key="1">
    <citation type="submission" date="2014-03" db="EMBL/GenBank/DDBJ databases">
        <title>The Genome Sequence of Plasmodium fragile nilgiri.</title>
        <authorList>
            <consortium name="The Broad Institute Genomics Platform"/>
            <consortium name="The Broad Institute Genome Sequencing Center for Infectious Disease"/>
            <person name="Neafsey D."/>
            <person name="Duraisingh M."/>
            <person name="Young S.K."/>
            <person name="Zeng Q."/>
            <person name="Gargeya S."/>
            <person name="Abouelleil A."/>
            <person name="Alvarado L."/>
            <person name="Chapman S.B."/>
            <person name="Gainer-Dewar J."/>
            <person name="Goldberg J."/>
            <person name="Griggs A."/>
            <person name="Gujja S."/>
            <person name="Hansen M."/>
            <person name="Howarth C."/>
            <person name="Imamovic A."/>
            <person name="Larimer J."/>
            <person name="Pearson M."/>
            <person name="Poon T.W."/>
            <person name="Priest M."/>
            <person name="Roberts A."/>
            <person name="Saif S."/>
            <person name="Shea T."/>
            <person name="Sykes S."/>
            <person name="Wortman J."/>
            <person name="Nusbaum C."/>
            <person name="Birren B."/>
        </authorList>
    </citation>
    <scope>NUCLEOTIDE SEQUENCE [LARGE SCALE GENOMIC DNA]</scope>
    <source>
        <strain evidence="5">nilgiri</strain>
        <strain evidence="4">Nilgiri</strain>
    </source>
</reference>
<feature type="compositionally biased region" description="Polar residues" evidence="1">
    <location>
        <begin position="163"/>
        <end position="176"/>
    </location>
</feature>